<protein>
    <submittedName>
        <fullName evidence="2">AAEL000881-PA</fullName>
    </submittedName>
</protein>
<dbReference type="Proteomes" id="UP000682892">
    <property type="component" value="Unassembled WGS sequence"/>
</dbReference>
<keyword evidence="1" id="KW-0732">Signal</keyword>
<organism evidence="2 3">
    <name type="scientific">Aedes aegypti</name>
    <name type="common">Yellowfever mosquito</name>
    <name type="synonym">Culex aegypti</name>
    <dbReference type="NCBI Taxonomy" id="7159"/>
    <lineage>
        <taxon>Eukaryota</taxon>
        <taxon>Metazoa</taxon>
        <taxon>Ecdysozoa</taxon>
        <taxon>Arthropoda</taxon>
        <taxon>Hexapoda</taxon>
        <taxon>Insecta</taxon>
        <taxon>Pterygota</taxon>
        <taxon>Neoptera</taxon>
        <taxon>Endopterygota</taxon>
        <taxon>Diptera</taxon>
        <taxon>Nematocera</taxon>
        <taxon>Culicoidea</taxon>
        <taxon>Culicidae</taxon>
        <taxon>Culicinae</taxon>
        <taxon>Aedini</taxon>
        <taxon>Aedes</taxon>
        <taxon>Stegomyia</taxon>
    </lineage>
</organism>
<dbReference type="KEGG" id="aag:5567229"/>
<reference evidence="2" key="2">
    <citation type="journal article" date="2007" name="Science">
        <title>Genome sequence of Aedes aegypti, a major arbovirus vector.</title>
        <authorList>
            <person name="Nene V."/>
            <person name="Wortman J.R."/>
            <person name="Lawson D."/>
            <person name="Haas B."/>
            <person name="Kodira C."/>
            <person name="Tu Z.J."/>
            <person name="Loftus B."/>
            <person name="Xi Z."/>
            <person name="Megy K."/>
            <person name="Grabherr M."/>
            <person name="Ren Q."/>
            <person name="Zdobnov E.M."/>
            <person name="Lobo N.F."/>
            <person name="Campbell K.S."/>
            <person name="Brown S.E."/>
            <person name="Bonaldo M.F."/>
            <person name="Zhu J."/>
            <person name="Sinkins S.P."/>
            <person name="Hogenkamp D.G."/>
            <person name="Amedeo P."/>
            <person name="Arensburger P."/>
            <person name="Atkinson P.W."/>
            <person name="Bidwell S."/>
            <person name="Biedler J."/>
            <person name="Birney E."/>
            <person name="Bruggner R.V."/>
            <person name="Costas J."/>
            <person name="Coy M.R."/>
            <person name="Crabtree J."/>
            <person name="Crawford M."/>
            <person name="Debruyn B."/>
            <person name="Decaprio D."/>
            <person name="Eiglmeier K."/>
            <person name="Eisenstadt E."/>
            <person name="El-Dorry H."/>
            <person name="Gelbart W.M."/>
            <person name="Gomes S.L."/>
            <person name="Hammond M."/>
            <person name="Hannick L.I."/>
            <person name="Hogan J.R."/>
            <person name="Holmes M.H."/>
            <person name="Jaffe D."/>
            <person name="Johnston J.S."/>
            <person name="Kennedy R.C."/>
            <person name="Koo H."/>
            <person name="Kravitz S."/>
            <person name="Kriventseva E.V."/>
            <person name="Kulp D."/>
            <person name="Labutti K."/>
            <person name="Lee E."/>
            <person name="Li S."/>
            <person name="Lovin D.D."/>
            <person name="Mao C."/>
            <person name="Mauceli E."/>
            <person name="Menck C.F."/>
            <person name="Miller J.R."/>
            <person name="Montgomery P."/>
            <person name="Mori A."/>
            <person name="Nascimento A.L."/>
            <person name="Naveira H.F."/>
            <person name="Nusbaum C."/>
            <person name="O'leary S."/>
            <person name="Orvis J."/>
            <person name="Pertea M."/>
            <person name="Quesneville H."/>
            <person name="Reidenbach K.R."/>
            <person name="Rogers Y.H."/>
            <person name="Roth C.W."/>
            <person name="Schneider J.R."/>
            <person name="Schatz M."/>
            <person name="Shumway M."/>
            <person name="Stanke M."/>
            <person name="Stinson E.O."/>
            <person name="Tubio J.M."/>
            <person name="Vanzee J.P."/>
            <person name="Verjovski-Almeida S."/>
            <person name="Werner D."/>
            <person name="White O."/>
            <person name="Wyder S."/>
            <person name="Zeng Q."/>
            <person name="Zhao Q."/>
            <person name="Zhao Y."/>
            <person name="Hill C.A."/>
            <person name="Raikhel A.S."/>
            <person name="Soares M.B."/>
            <person name="Knudson D.L."/>
            <person name="Lee N.H."/>
            <person name="Galagan J."/>
            <person name="Salzberg S.L."/>
            <person name="Paulsen I.T."/>
            <person name="Dimopoulos G."/>
            <person name="Collins F.H."/>
            <person name="Birren B."/>
            <person name="Fraser-Liggett C.M."/>
            <person name="Severson D.W."/>
        </authorList>
    </citation>
    <scope>NUCLEOTIDE SEQUENCE [LARGE SCALE GENOMIC DNA]</scope>
    <source>
        <strain evidence="2">Liverpool</strain>
    </source>
</reference>
<reference evidence="2" key="1">
    <citation type="submission" date="2005-10" db="EMBL/GenBank/DDBJ databases">
        <authorList>
            <person name="Loftus B.J."/>
            <person name="Nene V.M."/>
            <person name="Hannick L.I."/>
            <person name="Bidwell S."/>
            <person name="Haas B."/>
            <person name="Amedeo P."/>
            <person name="Orvis J."/>
            <person name="Wortman J.R."/>
            <person name="White O.R."/>
            <person name="Salzberg S."/>
            <person name="Shumway M."/>
            <person name="Koo H."/>
            <person name="Zhao Y."/>
            <person name="Holmes M."/>
            <person name="Miller J."/>
            <person name="Schatz M."/>
            <person name="Pop M."/>
            <person name="Pai G."/>
            <person name="Utterback T."/>
            <person name="Rogers Y.-H."/>
            <person name="Kravitz S."/>
            <person name="Fraser C.M."/>
        </authorList>
    </citation>
    <scope>NUCLEOTIDE SEQUENCE</scope>
    <source>
        <strain evidence="2">Liverpool</strain>
    </source>
</reference>
<dbReference type="eggNOG" id="ENOG502T7BF">
    <property type="taxonomic scope" value="Eukaryota"/>
</dbReference>
<dbReference type="OrthoDB" id="7766797at2759"/>
<evidence type="ECO:0000256" key="1">
    <source>
        <dbReference type="SAM" id="SignalP"/>
    </source>
</evidence>
<name>Q17MU4_AEDAE</name>
<evidence type="ECO:0000313" key="2">
    <source>
        <dbReference type="EMBL" id="EAT48058.1"/>
    </source>
</evidence>
<dbReference type="PaxDb" id="7159-AAEL000881-PA"/>
<dbReference type="EMBL" id="CH477203">
    <property type="protein sequence ID" value="EAT48058.1"/>
    <property type="molecule type" value="Genomic_DNA"/>
</dbReference>
<proteinExistence type="predicted"/>
<evidence type="ECO:0000313" key="3">
    <source>
        <dbReference type="Proteomes" id="UP000682892"/>
    </source>
</evidence>
<gene>
    <name evidence="2" type="ORF">AaeL_AAEL000881</name>
</gene>
<accession>Q17MU4</accession>
<dbReference type="HOGENOM" id="CLU_1636807_0_0_1"/>
<reference evidence="2" key="3">
    <citation type="submission" date="2012-09" db="EMBL/GenBank/DDBJ databases">
        <authorList>
            <consortium name="VectorBase"/>
        </authorList>
    </citation>
    <scope>NUCLEOTIDE SEQUENCE</scope>
    <source>
        <strain evidence="2">Liverpool</strain>
    </source>
</reference>
<feature type="chain" id="PRO_5030175550" evidence="1">
    <location>
        <begin position="17"/>
        <end position="164"/>
    </location>
</feature>
<sequence length="164" mass="17708">MFKLTILMVALAYASAGYVGTEHSYAAPVAAQYSSAPAVSYSSFIRHSPSLGHGYAHDHQAHAAPVLATPSHGYAAPLTNHFTYGQNLAPALAYDQGYAPALSHDNYGYTGYAAPLATKPVVVAQPQLYHHNTYATHAAPVLTAHDYNHGRDFGYHKHHGHYTY</sequence>
<dbReference type="PhylomeDB" id="Q17MU4"/>
<dbReference type="AlphaFoldDB" id="Q17MU4"/>
<feature type="signal peptide" evidence="1">
    <location>
        <begin position="1"/>
        <end position="16"/>
    </location>
</feature>
<dbReference type="VEuPathDB" id="VectorBase:AAEL000881"/>